<dbReference type="EMBL" id="BAAAQD010000011">
    <property type="protein sequence ID" value="GAA1529623.1"/>
    <property type="molecule type" value="Genomic_DNA"/>
</dbReference>
<evidence type="ECO:0000313" key="1">
    <source>
        <dbReference type="EMBL" id="GAA1529623.1"/>
    </source>
</evidence>
<sequence>MRTATLAKSDQIWPAPTDSAALPFRRAAAAAPVTDYRIAGNRRTGAPATELWGDKPRLVAPHSCPRPRFADLPVTAIR</sequence>
<reference evidence="2" key="1">
    <citation type="journal article" date="2019" name="Int. J. Syst. Evol. Microbiol.">
        <title>The Global Catalogue of Microorganisms (GCM) 10K type strain sequencing project: providing services to taxonomists for standard genome sequencing and annotation.</title>
        <authorList>
            <consortium name="The Broad Institute Genomics Platform"/>
            <consortium name="The Broad Institute Genome Sequencing Center for Infectious Disease"/>
            <person name="Wu L."/>
            <person name="Ma J."/>
        </authorList>
    </citation>
    <scope>NUCLEOTIDE SEQUENCE [LARGE SCALE GENOMIC DNA]</scope>
    <source>
        <strain evidence="2">JCM 15933</strain>
    </source>
</reference>
<dbReference type="Proteomes" id="UP001501470">
    <property type="component" value="Unassembled WGS sequence"/>
</dbReference>
<gene>
    <name evidence="1" type="ORF">GCM10009827_053620</name>
</gene>
<protein>
    <submittedName>
        <fullName evidence="1">Uncharacterized protein</fullName>
    </submittedName>
</protein>
<accession>A0ABP4LQP9</accession>
<name>A0ABP4LQP9_9ACTN</name>
<keyword evidence="2" id="KW-1185">Reference proteome</keyword>
<organism evidence="1 2">
    <name type="scientific">Dactylosporangium maewongense</name>
    <dbReference type="NCBI Taxonomy" id="634393"/>
    <lineage>
        <taxon>Bacteria</taxon>
        <taxon>Bacillati</taxon>
        <taxon>Actinomycetota</taxon>
        <taxon>Actinomycetes</taxon>
        <taxon>Micromonosporales</taxon>
        <taxon>Micromonosporaceae</taxon>
        <taxon>Dactylosporangium</taxon>
    </lineage>
</organism>
<proteinExistence type="predicted"/>
<evidence type="ECO:0000313" key="2">
    <source>
        <dbReference type="Proteomes" id="UP001501470"/>
    </source>
</evidence>
<comment type="caution">
    <text evidence="1">The sequence shown here is derived from an EMBL/GenBank/DDBJ whole genome shotgun (WGS) entry which is preliminary data.</text>
</comment>